<dbReference type="SUPFAM" id="SSF52151">
    <property type="entry name" value="FabD/lysophospholipase-like"/>
    <property type="match status" value="1"/>
</dbReference>
<evidence type="ECO:0000313" key="10">
    <source>
        <dbReference type="Proteomes" id="UP001518872"/>
    </source>
</evidence>
<keyword evidence="3" id="KW-0808">Transferase</keyword>
<dbReference type="PROSITE" id="PS52004">
    <property type="entry name" value="KS3_2"/>
    <property type="match status" value="1"/>
</dbReference>
<dbReference type="InterPro" id="IPR049551">
    <property type="entry name" value="PKS_DH_C"/>
</dbReference>
<comment type="caution">
    <text evidence="9">The sequence shown here is derived from an EMBL/GenBank/DDBJ whole genome shotgun (WGS) entry which is preliminary data.</text>
</comment>
<dbReference type="InterPro" id="IPR050091">
    <property type="entry name" value="PKS_NRPS_Biosynth_Enz"/>
</dbReference>
<dbReference type="InterPro" id="IPR016035">
    <property type="entry name" value="Acyl_Trfase/lysoPLipase"/>
</dbReference>
<dbReference type="PROSITE" id="PS50075">
    <property type="entry name" value="CARRIER"/>
    <property type="match status" value="1"/>
</dbReference>
<evidence type="ECO:0000259" key="8">
    <source>
        <dbReference type="PROSITE" id="PS52019"/>
    </source>
</evidence>
<accession>A0ABS2J5F0</accession>
<dbReference type="SMART" id="SM00822">
    <property type="entry name" value="PKS_KR"/>
    <property type="match status" value="1"/>
</dbReference>
<dbReference type="PANTHER" id="PTHR43775">
    <property type="entry name" value="FATTY ACID SYNTHASE"/>
    <property type="match status" value="1"/>
</dbReference>
<dbReference type="InterPro" id="IPR018201">
    <property type="entry name" value="Ketoacyl_synth_AS"/>
</dbReference>
<dbReference type="InterPro" id="IPR009081">
    <property type="entry name" value="PP-bd_ACP"/>
</dbReference>
<dbReference type="Pfam" id="PF14765">
    <property type="entry name" value="PS-DH"/>
    <property type="match status" value="1"/>
</dbReference>
<evidence type="ECO:0000256" key="2">
    <source>
        <dbReference type="ARBA" id="ARBA00022553"/>
    </source>
</evidence>
<dbReference type="InterPro" id="IPR055123">
    <property type="entry name" value="SpnB-like_Rossmann"/>
</dbReference>
<dbReference type="PROSITE" id="PS52019">
    <property type="entry name" value="PKS_MFAS_DH"/>
    <property type="match status" value="1"/>
</dbReference>
<dbReference type="CDD" id="cd08956">
    <property type="entry name" value="KR_3_FAS_SDR_x"/>
    <property type="match status" value="1"/>
</dbReference>
<dbReference type="SUPFAM" id="SSF51735">
    <property type="entry name" value="NAD(P)-binding Rossmann-fold domains"/>
    <property type="match status" value="2"/>
</dbReference>
<feature type="non-terminal residue" evidence="9">
    <location>
        <position position="1"/>
    </location>
</feature>
<gene>
    <name evidence="9" type="ORF">JQX11_31870</name>
</gene>
<evidence type="ECO:0000313" key="9">
    <source>
        <dbReference type="EMBL" id="MBM7080913.1"/>
    </source>
</evidence>
<proteinExistence type="predicted"/>
<dbReference type="InterPro" id="IPR020806">
    <property type="entry name" value="PKS_PP-bd"/>
</dbReference>
<reference evidence="9 10" key="1">
    <citation type="submission" date="2021-02" db="EMBL/GenBank/DDBJ databases">
        <authorList>
            <person name="Ra J.-S."/>
        </authorList>
    </citation>
    <scope>NUCLEOTIDE SEQUENCE [LARGE SCALE GENOMIC DNA]</scope>
    <source>
        <strain evidence="9 10">MMS20-R1-14</strain>
    </source>
</reference>
<feature type="active site" description="Proton acceptor; for dehydratase activity" evidence="4">
    <location>
        <position position="216"/>
    </location>
</feature>
<dbReference type="Gene3D" id="3.10.129.110">
    <property type="entry name" value="Polyketide synthase dehydratase"/>
    <property type="match status" value="1"/>
</dbReference>
<dbReference type="InterPro" id="IPR036736">
    <property type="entry name" value="ACP-like_sf"/>
</dbReference>
<feature type="region of interest" description="Disordered" evidence="5">
    <location>
        <begin position="287"/>
        <end position="319"/>
    </location>
</feature>
<feature type="domain" description="PKS/mFAS DH" evidence="8">
    <location>
        <begin position="184"/>
        <end position="449"/>
    </location>
</feature>
<dbReference type="SUPFAM" id="SSF53901">
    <property type="entry name" value="Thiolase-like"/>
    <property type="match status" value="1"/>
</dbReference>
<feature type="compositionally biased region" description="Basic and acidic residues" evidence="5">
    <location>
        <begin position="304"/>
        <end position="314"/>
    </location>
</feature>
<feature type="active site" description="Proton donor; for dehydratase activity" evidence="4">
    <location>
        <position position="374"/>
    </location>
</feature>
<dbReference type="Gene3D" id="3.30.70.3290">
    <property type="match status" value="1"/>
</dbReference>
<dbReference type="Proteomes" id="UP001518872">
    <property type="component" value="Unassembled WGS sequence"/>
</dbReference>
<protein>
    <submittedName>
        <fullName evidence="9">SDR family NAD(P)-dependent oxidoreductase</fullName>
    </submittedName>
</protein>
<feature type="region of interest" description="C-terminal hotdog fold" evidence="4">
    <location>
        <begin position="317"/>
        <end position="449"/>
    </location>
</feature>
<evidence type="ECO:0000256" key="5">
    <source>
        <dbReference type="SAM" id="MobiDB-lite"/>
    </source>
</evidence>
<dbReference type="InterPro" id="IPR049900">
    <property type="entry name" value="PKS_mFAS_DH"/>
</dbReference>
<dbReference type="InterPro" id="IPR020841">
    <property type="entry name" value="PKS_Beta-ketoAc_synthase_dom"/>
</dbReference>
<feature type="domain" description="Ketosynthase family 3 (KS3)" evidence="7">
    <location>
        <begin position="944"/>
        <end position="1221"/>
    </location>
</feature>
<dbReference type="Pfam" id="PF21089">
    <property type="entry name" value="PKS_DH_N"/>
    <property type="match status" value="1"/>
</dbReference>
<evidence type="ECO:0000256" key="1">
    <source>
        <dbReference type="ARBA" id="ARBA00022450"/>
    </source>
</evidence>
<dbReference type="Pfam" id="PF08659">
    <property type="entry name" value="KR"/>
    <property type="match status" value="1"/>
</dbReference>
<dbReference type="SUPFAM" id="SSF47336">
    <property type="entry name" value="ACP-like"/>
    <property type="match status" value="1"/>
</dbReference>
<dbReference type="SMART" id="SM00826">
    <property type="entry name" value="PKS_DH"/>
    <property type="match status" value="1"/>
</dbReference>
<dbReference type="InterPro" id="IPR020807">
    <property type="entry name" value="PKS_DH"/>
</dbReference>
<dbReference type="InterPro" id="IPR036291">
    <property type="entry name" value="NAD(P)-bd_dom_sf"/>
</dbReference>
<dbReference type="Gene3D" id="3.40.47.10">
    <property type="match status" value="1"/>
</dbReference>
<keyword evidence="1" id="KW-0596">Phosphopantetheine</keyword>
<keyword evidence="2" id="KW-0597">Phosphoprotein</keyword>
<dbReference type="Gene3D" id="1.10.1200.10">
    <property type="entry name" value="ACP-like"/>
    <property type="match status" value="1"/>
</dbReference>
<dbReference type="PANTHER" id="PTHR43775:SF51">
    <property type="entry name" value="INACTIVE PHENOLPHTHIOCEROL SYNTHESIS POLYKETIDE SYNTHASE TYPE I PKS1-RELATED"/>
    <property type="match status" value="1"/>
</dbReference>
<dbReference type="InterPro" id="IPR049552">
    <property type="entry name" value="PKS_DH_N"/>
</dbReference>
<dbReference type="SMART" id="SM00825">
    <property type="entry name" value="PKS_KS"/>
    <property type="match status" value="1"/>
</dbReference>
<dbReference type="Pfam" id="PF00550">
    <property type="entry name" value="PP-binding"/>
    <property type="match status" value="1"/>
</dbReference>
<dbReference type="Pfam" id="PF22953">
    <property type="entry name" value="SpnB_Rossmann"/>
    <property type="match status" value="1"/>
</dbReference>
<dbReference type="PROSITE" id="PS00606">
    <property type="entry name" value="KS3_1"/>
    <property type="match status" value="1"/>
</dbReference>
<feature type="region of interest" description="N-terminal hotdog fold" evidence="4">
    <location>
        <begin position="184"/>
        <end position="307"/>
    </location>
</feature>
<dbReference type="Gene3D" id="3.40.366.10">
    <property type="entry name" value="Malonyl-Coenzyme A Acyl Carrier Protein, domain 2"/>
    <property type="match status" value="1"/>
</dbReference>
<dbReference type="SMART" id="SM00823">
    <property type="entry name" value="PKS_PP"/>
    <property type="match status" value="1"/>
</dbReference>
<dbReference type="Gene3D" id="3.40.50.720">
    <property type="entry name" value="NAD(P)-binding Rossmann-like Domain"/>
    <property type="match status" value="1"/>
</dbReference>
<evidence type="ECO:0000256" key="3">
    <source>
        <dbReference type="ARBA" id="ARBA00022679"/>
    </source>
</evidence>
<dbReference type="SMART" id="SM01294">
    <property type="entry name" value="PKS_PP_betabranch"/>
    <property type="match status" value="1"/>
</dbReference>
<dbReference type="SMART" id="SM00827">
    <property type="entry name" value="PKS_AT"/>
    <property type="match status" value="1"/>
</dbReference>
<dbReference type="InterPro" id="IPR016039">
    <property type="entry name" value="Thiolase-like"/>
</dbReference>
<dbReference type="Pfam" id="PF00698">
    <property type="entry name" value="Acyl_transf_1"/>
    <property type="match status" value="1"/>
</dbReference>
<dbReference type="CDD" id="cd00833">
    <property type="entry name" value="PKS"/>
    <property type="match status" value="1"/>
</dbReference>
<keyword evidence="10" id="KW-1185">Reference proteome</keyword>
<feature type="region of interest" description="Disordered" evidence="5">
    <location>
        <begin position="809"/>
        <end position="837"/>
    </location>
</feature>
<feature type="domain" description="Carrier" evidence="6">
    <location>
        <begin position="846"/>
        <end position="921"/>
    </location>
</feature>
<dbReference type="InterPro" id="IPR014043">
    <property type="entry name" value="Acyl_transferase_dom"/>
</dbReference>
<dbReference type="InterPro" id="IPR014030">
    <property type="entry name" value="Ketoacyl_synth_N"/>
</dbReference>
<organism evidence="9 10">
    <name type="scientific">Micromonospora humida</name>
    <dbReference type="NCBI Taxonomy" id="2809018"/>
    <lineage>
        <taxon>Bacteria</taxon>
        <taxon>Bacillati</taxon>
        <taxon>Actinomycetota</taxon>
        <taxon>Actinomycetes</taxon>
        <taxon>Micromonosporales</taxon>
        <taxon>Micromonosporaceae</taxon>
        <taxon>Micromonospora</taxon>
    </lineage>
</organism>
<dbReference type="InterPro" id="IPR042104">
    <property type="entry name" value="PKS_dehydratase_sf"/>
</dbReference>
<dbReference type="Pfam" id="PF00109">
    <property type="entry name" value="ketoacyl-synt"/>
    <property type="match status" value="1"/>
</dbReference>
<sequence>VWVRVVDVDYAAHSSGVDGVVGRLGVELGSVVPVSGGVPFYSTVVGGVVDGGELGAGYWCRNLREVVGFAGAVEGLVGEGFRVFVEVSPHPVLTGAVEEVVEAGGGGGVVVGTLRRGEGGWGRFLLSLGEVFVGGVGVDWGAALVGGARVVLPTYPFQHEHFWHTDTTGPPTIGTGTGLDRIEHDILRALVSTPDPGRLVLLGAMSRRTHPWLADHKVRGDVLFPGTGFLDLAATAGELAGYPRIAELTLSTPLVLPPSGTVEVQVVIEPTDQPDHRPVRINARTDATGSPAWTCHATGTLSREPQRPPDDHPATEGTEIPLTGLYEELDERGFQYGPAFRGLDAAWSHDGYVTVETSTDLATGGHTVHPALLDAVLHAATLLDGGTADGLPFVWTGVSVHAPAGSALRARLRRVTPDAVAIDAVDQTGAPVLTVDALTLRAPAGDGVPGGALFTVAWQRFDPPTATGTGDVVDVTGQDAAAVLDILQRRLTGPSEPLVLTTRQACAVTADDEPPGLDSAAVWGLVRSAQAEHPGRFVLVDSDGGAVAPDVAGWDEPQLAFRDGVAHVPRLVPAHPGDTPLTVDPQSTVVVTGGTGTLGALIARRLKADHGVRRLLLLSRSGPAAPGAADLAAELDADIVAVDVADRAALGEALRGVRVGGIVHAAGILDDAPLTSLTPDRLARVMAAKVTSAVLLDELTRDQDLAFFVLFSSVVGVLGNAGQAAYAAANAALGSLARRRHAHGAPAQSIAWGLWEVNTGLTEAMTDADRARLARAGVHPLSVGDGLRLFDAALRTPVPELVAARLTRTPGDETSPLLRGRTTTPASPPHRLDGRLARRPAEEQQRLALDLVRTHAATVLGHDSPDLIRPDRAFKEIGFDSLLAVEFRNRLGRATGLRLPATLVFDHPDPGTLAEYLRQQLTGGRHTPSAPGRQAVTGNRATADDPVVIVGMACRYPGGIRSADDLWRFVVEERDAITGFPTDRGWPDDLYDPEPGSSGHTYARGGGFLHDAADFDADFFGISHREALAMDPQQRHLLEVSWEALEHAGIDPATLRGSDTAVFTGLMYHDYGIRVDVPPDAVAGYLSSGTTGGVASGRVSYVMGLEGPAVTVDTACSSSLVALHLAGQALQAGECSLALAGGATIMSTPGLYVDFGHQRALSPDGRCRPYSDAADGTGFSEGVGVVVVERLSDARRRGHRVLAVVRGSAVNQDGASNGLTA</sequence>
<name>A0ABS2J5F0_9ACTN</name>
<feature type="non-terminal residue" evidence="9">
    <location>
        <position position="1221"/>
    </location>
</feature>
<dbReference type="InterPro" id="IPR013968">
    <property type="entry name" value="PKS_KR"/>
</dbReference>
<dbReference type="InterPro" id="IPR057326">
    <property type="entry name" value="KR_dom"/>
</dbReference>
<dbReference type="InterPro" id="IPR001227">
    <property type="entry name" value="Ac_transferase_dom_sf"/>
</dbReference>
<dbReference type="EMBL" id="JAFEUC010000031">
    <property type="protein sequence ID" value="MBM7080913.1"/>
    <property type="molecule type" value="Genomic_DNA"/>
</dbReference>
<evidence type="ECO:0000259" key="6">
    <source>
        <dbReference type="PROSITE" id="PS50075"/>
    </source>
</evidence>
<evidence type="ECO:0000256" key="4">
    <source>
        <dbReference type="PROSITE-ProRule" id="PRU01363"/>
    </source>
</evidence>
<evidence type="ECO:0000259" key="7">
    <source>
        <dbReference type="PROSITE" id="PS52004"/>
    </source>
</evidence>